<reference evidence="4" key="1">
    <citation type="journal article" date="2017" name="Nat. Commun.">
        <title>The asparagus genome sheds light on the origin and evolution of a young Y chromosome.</title>
        <authorList>
            <person name="Harkess A."/>
            <person name="Zhou J."/>
            <person name="Xu C."/>
            <person name="Bowers J.E."/>
            <person name="Van der Hulst R."/>
            <person name="Ayyampalayam S."/>
            <person name="Mercati F."/>
            <person name="Riccardi P."/>
            <person name="McKain M.R."/>
            <person name="Kakrana A."/>
            <person name="Tang H."/>
            <person name="Ray J."/>
            <person name="Groenendijk J."/>
            <person name="Arikit S."/>
            <person name="Mathioni S.M."/>
            <person name="Nakano M."/>
            <person name="Shan H."/>
            <person name="Telgmann-Rauber A."/>
            <person name="Kanno A."/>
            <person name="Yue Z."/>
            <person name="Chen H."/>
            <person name="Li W."/>
            <person name="Chen Y."/>
            <person name="Xu X."/>
            <person name="Zhang Y."/>
            <person name="Luo S."/>
            <person name="Chen H."/>
            <person name="Gao J."/>
            <person name="Mao Z."/>
            <person name="Pires J.C."/>
            <person name="Luo M."/>
            <person name="Kudrna D."/>
            <person name="Wing R.A."/>
            <person name="Meyers B.C."/>
            <person name="Yi K."/>
            <person name="Kong H."/>
            <person name="Lavrijsen P."/>
            <person name="Sunseri F."/>
            <person name="Falavigna A."/>
            <person name="Ye Y."/>
            <person name="Leebens-Mack J.H."/>
            <person name="Chen G."/>
        </authorList>
    </citation>
    <scope>NUCLEOTIDE SEQUENCE [LARGE SCALE GENOMIC DNA]</scope>
    <source>
        <strain evidence="4">cv. DH0086</strain>
    </source>
</reference>
<dbReference type="InterPro" id="IPR032675">
    <property type="entry name" value="LRR_dom_sf"/>
</dbReference>
<organism evidence="3 4">
    <name type="scientific">Asparagus officinalis</name>
    <name type="common">Garden asparagus</name>
    <dbReference type="NCBI Taxonomy" id="4686"/>
    <lineage>
        <taxon>Eukaryota</taxon>
        <taxon>Viridiplantae</taxon>
        <taxon>Streptophyta</taxon>
        <taxon>Embryophyta</taxon>
        <taxon>Tracheophyta</taxon>
        <taxon>Spermatophyta</taxon>
        <taxon>Magnoliopsida</taxon>
        <taxon>Liliopsida</taxon>
        <taxon>Asparagales</taxon>
        <taxon>Asparagaceae</taxon>
        <taxon>Asparagoideae</taxon>
        <taxon>Asparagus</taxon>
    </lineage>
</organism>
<proteinExistence type="predicted"/>
<protein>
    <recommendedName>
        <fullName evidence="2">Disease resistance R13L4/SHOC-2-like LRR domain-containing protein</fullName>
    </recommendedName>
</protein>
<sequence length="179" mass="21089">MHALLHDLARKVSHDECFRFVKDKKIDQIPNTVRHLYFKIDKLSLLKDVDKWKNLRTLVLIFRGYVNEHAKAFEEVFKSLKSIRVLCLTIDGMKVLPNAIGNLRHLRYLSIHHDIPRLPGSFCKLYQLQVLASEKFSTESVLGLNDLICLRHMITSYVYYEKNRRDWNTDFISMVVIPC</sequence>
<dbReference type="Proteomes" id="UP000243459">
    <property type="component" value="Chromosome 5"/>
</dbReference>
<dbReference type="EMBL" id="CM007385">
    <property type="protein sequence ID" value="ONK67770.1"/>
    <property type="molecule type" value="Genomic_DNA"/>
</dbReference>
<dbReference type="InterPro" id="IPR055414">
    <property type="entry name" value="LRR_R13L4/SHOC2-like"/>
</dbReference>
<dbReference type="AlphaFoldDB" id="A0A5P1EUI8"/>
<dbReference type="PANTHER" id="PTHR47186">
    <property type="entry name" value="LEUCINE-RICH REPEAT-CONTAINING PROTEIN 57"/>
    <property type="match status" value="1"/>
</dbReference>
<dbReference type="Pfam" id="PF23598">
    <property type="entry name" value="LRR_14"/>
    <property type="match status" value="1"/>
</dbReference>
<evidence type="ECO:0000313" key="4">
    <source>
        <dbReference type="Proteomes" id="UP000243459"/>
    </source>
</evidence>
<dbReference type="PANTHER" id="PTHR47186:SF3">
    <property type="entry name" value="OS09G0267800 PROTEIN"/>
    <property type="match status" value="1"/>
</dbReference>
<evidence type="ECO:0000259" key="2">
    <source>
        <dbReference type="Pfam" id="PF23598"/>
    </source>
</evidence>
<dbReference type="Gramene" id="ONK67770">
    <property type="protein sequence ID" value="ONK67770"/>
    <property type="gene ID" value="A4U43_C05F3590"/>
</dbReference>
<name>A0A5P1EUI8_ASPOF</name>
<keyword evidence="1" id="KW-0677">Repeat</keyword>
<keyword evidence="4" id="KW-1185">Reference proteome</keyword>
<accession>A0A5P1EUI8</accession>
<evidence type="ECO:0000313" key="3">
    <source>
        <dbReference type="EMBL" id="ONK67770.1"/>
    </source>
</evidence>
<dbReference type="OMA" id="NTDFISM"/>
<evidence type="ECO:0000256" key="1">
    <source>
        <dbReference type="ARBA" id="ARBA00022737"/>
    </source>
</evidence>
<gene>
    <name evidence="3" type="ORF">A4U43_C05F3590</name>
</gene>
<feature type="domain" description="Disease resistance R13L4/SHOC-2-like LRR" evidence="2">
    <location>
        <begin position="34"/>
        <end position="158"/>
    </location>
</feature>
<dbReference type="SUPFAM" id="SSF52058">
    <property type="entry name" value="L domain-like"/>
    <property type="match status" value="1"/>
</dbReference>
<dbReference type="Gene3D" id="3.80.10.10">
    <property type="entry name" value="Ribonuclease Inhibitor"/>
    <property type="match status" value="1"/>
</dbReference>